<accession>A0ABU0BLJ5</accession>
<comment type="caution">
    <text evidence="2">The sequence shown here is derived from an EMBL/GenBank/DDBJ whole genome shotgun (WGS) entry which is preliminary data.</text>
</comment>
<feature type="chain" id="PRO_5045449386" evidence="1">
    <location>
        <begin position="23"/>
        <end position="51"/>
    </location>
</feature>
<protein>
    <submittedName>
        <fullName evidence="2">Small secreted protein</fullName>
    </submittedName>
</protein>
<dbReference type="PROSITE" id="PS51257">
    <property type="entry name" value="PROKAR_LIPOPROTEIN"/>
    <property type="match status" value="1"/>
</dbReference>
<evidence type="ECO:0000313" key="3">
    <source>
        <dbReference type="Proteomes" id="UP001230207"/>
    </source>
</evidence>
<keyword evidence="1" id="KW-0732">Signal</keyword>
<dbReference type="Proteomes" id="UP001230207">
    <property type="component" value="Unassembled WGS sequence"/>
</dbReference>
<feature type="signal peptide" evidence="1">
    <location>
        <begin position="1"/>
        <end position="22"/>
    </location>
</feature>
<organism evidence="2 3">
    <name type="scientific">Pararhizobium capsulatum DSM 1112</name>
    <dbReference type="NCBI Taxonomy" id="1121113"/>
    <lineage>
        <taxon>Bacteria</taxon>
        <taxon>Pseudomonadati</taxon>
        <taxon>Pseudomonadota</taxon>
        <taxon>Alphaproteobacteria</taxon>
        <taxon>Hyphomicrobiales</taxon>
        <taxon>Rhizobiaceae</taxon>
        <taxon>Rhizobium/Agrobacterium group</taxon>
        <taxon>Pararhizobium</taxon>
    </lineage>
</organism>
<proteinExistence type="predicted"/>
<keyword evidence="3" id="KW-1185">Reference proteome</keyword>
<name>A0ABU0BLJ5_9HYPH</name>
<evidence type="ECO:0000256" key="1">
    <source>
        <dbReference type="SAM" id="SignalP"/>
    </source>
</evidence>
<evidence type="ECO:0000313" key="2">
    <source>
        <dbReference type="EMBL" id="MDQ0319107.1"/>
    </source>
</evidence>
<sequence length="51" mass="5170">MTKPTLAAACLVLLVLSSCANTAYGLKRDGQDASAAMDDASNRVLTAGGKK</sequence>
<dbReference type="EMBL" id="JAUSVF010000001">
    <property type="protein sequence ID" value="MDQ0319107.1"/>
    <property type="molecule type" value="Genomic_DNA"/>
</dbReference>
<reference evidence="2 3" key="1">
    <citation type="submission" date="2023-07" db="EMBL/GenBank/DDBJ databases">
        <title>Genomic Encyclopedia of Type Strains, Phase IV (KMG-IV): sequencing the most valuable type-strain genomes for metagenomic binning, comparative biology and taxonomic classification.</title>
        <authorList>
            <person name="Goeker M."/>
        </authorList>
    </citation>
    <scope>NUCLEOTIDE SEQUENCE [LARGE SCALE GENOMIC DNA]</scope>
    <source>
        <strain evidence="2 3">DSM 1112</strain>
    </source>
</reference>
<dbReference type="RefSeq" id="WP_307227699.1">
    <property type="nucleotide sequence ID" value="NZ_JAUSVF010000001.1"/>
</dbReference>
<gene>
    <name evidence="2" type="ORF">QO002_001245</name>
</gene>